<proteinExistence type="inferred from homology"/>
<keyword evidence="4 11" id="KW-0378">Hydrolase</keyword>
<accession>A0A9Q1DCB4</accession>
<keyword evidence="11" id="KW-0234">DNA repair</keyword>
<evidence type="ECO:0000256" key="7">
    <source>
        <dbReference type="ARBA" id="ARBA00023172"/>
    </source>
</evidence>
<name>A0A9Q1DCB4_CONCO</name>
<evidence type="ECO:0000256" key="1">
    <source>
        <dbReference type="ARBA" id="ARBA00004123"/>
    </source>
</evidence>
<evidence type="ECO:0000256" key="6">
    <source>
        <dbReference type="ARBA" id="ARBA00022840"/>
    </source>
</evidence>
<keyword evidence="6 11" id="KW-0067">ATP-binding</keyword>
<comment type="subcellular location">
    <subcellularLocation>
        <location evidence="9">Dynein axonemal particle</location>
    </subcellularLocation>
    <subcellularLocation>
        <location evidence="1 11">Nucleus</location>
    </subcellularLocation>
</comment>
<dbReference type="GO" id="GO:0006310">
    <property type="term" value="P:DNA recombination"/>
    <property type="evidence" value="ECO:0007669"/>
    <property type="project" value="UniProtKB-KW"/>
</dbReference>
<keyword evidence="8 11" id="KW-0539">Nucleus</keyword>
<dbReference type="SMART" id="SM00382">
    <property type="entry name" value="AAA"/>
    <property type="match status" value="1"/>
</dbReference>
<comment type="caution">
    <text evidence="13">The sequence shown here is derived from an EMBL/GenBank/DDBJ whole genome shotgun (WGS) entry which is preliminary data.</text>
</comment>
<evidence type="ECO:0000259" key="12">
    <source>
        <dbReference type="SMART" id="SM00382"/>
    </source>
</evidence>
<dbReference type="InterPro" id="IPR010339">
    <property type="entry name" value="TIP49_P-loop"/>
</dbReference>
<comment type="similarity">
    <text evidence="2 11">Belongs to the RuvB family.</text>
</comment>
<keyword evidence="5 11" id="KW-0347">Helicase</keyword>
<reference evidence="13" key="1">
    <citation type="journal article" date="2023" name="Science">
        <title>Genome structures resolve the early diversification of teleost fishes.</title>
        <authorList>
            <person name="Parey E."/>
            <person name="Louis A."/>
            <person name="Montfort J."/>
            <person name="Bouchez O."/>
            <person name="Roques C."/>
            <person name="Iampietro C."/>
            <person name="Lluch J."/>
            <person name="Castinel A."/>
            <person name="Donnadieu C."/>
            <person name="Desvignes T."/>
            <person name="Floi Bucao C."/>
            <person name="Jouanno E."/>
            <person name="Wen M."/>
            <person name="Mejri S."/>
            <person name="Dirks R."/>
            <person name="Jansen H."/>
            <person name="Henkel C."/>
            <person name="Chen W.J."/>
            <person name="Zahm M."/>
            <person name="Cabau C."/>
            <person name="Klopp C."/>
            <person name="Thompson A.W."/>
            <person name="Robinson-Rechavi M."/>
            <person name="Braasch I."/>
            <person name="Lecointre G."/>
            <person name="Bobe J."/>
            <person name="Postlethwait J.H."/>
            <person name="Berthelot C."/>
            <person name="Roest Crollius H."/>
            <person name="Guiguen Y."/>
        </authorList>
    </citation>
    <scope>NUCLEOTIDE SEQUENCE</scope>
    <source>
        <strain evidence="13">Concon-B</strain>
    </source>
</reference>
<dbReference type="GO" id="GO:0005634">
    <property type="term" value="C:nucleus"/>
    <property type="evidence" value="ECO:0007669"/>
    <property type="project" value="UniProtKB-SubCell"/>
</dbReference>
<evidence type="ECO:0000256" key="3">
    <source>
        <dbReference type="ARBA" id="ARBA00022741"/>
    </source>
</evidence>
<evidence type="ECO:0000256" key="11">
    <source>
        <dbReference type="RuleBase" id="RU363048"/>
    </source>
</evidence>
<dbReference type="GO" id="GO:0060420">
    <property type="term" value="P:regulation of heart growth"/>
    <property type="evidence" value="ECO:0007669"/>
    <property type="project" value="UniProtKB-ARBA"/>
</dbReference>
<keyword evidence="3 11" id="KW-0547">Nucleotide-binding</keyword>
<dbReference type="InterPro" id="IPR003593">
    <property type="entry name" value="AAA+_ATPase"/>
</dbReference>
<dbReference type="FunFam" id="1.10.8.60:FF:000010">
    <property type="entry name" value="RuvB-like helicase"/>
    <property type="match status" value="1"/>
</dbReference>
<evidence type="ECO:0000313" key="14">
    <source>
        <dbReference type="Proteomes" id="UP001152803"/>
    </source>
</evidence>
<dbReference type="SUPFAM" id="SSF52540">
    <property type="entry name" value="P-loop containing nucleoside triphosphate hydrolases"/>
    <property type="match status" value="1"/>
</dbReference>
<dbReference type="GO" id="GO:0016787">
    <property type="term" value="F:hydrolase activity"/>
    <property type="evidence" value="ECO:0007669"/>
    <property type="project" value="UniProtKB-KW"/>
</dbReference>
<evidence type="ECO:0000256" key="10">
    <source>
        <dbReference type="ARBA" id="ARBA00048432"/>
    </source>
</evidence>
<dbReference type="InterPro" id="IPR027417">
    <property type="entry name" value="P-loop_NTPase"/>
</dbReference>
<evidence type="ECO:0000256" key="4">
    <source>
        <dbReference type="ARBA" id="ARBA00022801"/>
    </source>
</evidence>
<evidence type="ECO:0000256" key="5">
    <source>
        <dbReference type="ARBA" id="ARBA00022806"/>
    </source>
</evidence>
<keyword evidence="11" id="KW-0805">Transcription regulation</keyword>
<dbReference type="InterPro" id="IPR042487">
    <property type="entry name" value="RuvBL1/2_DNA/RNA_bd_dom"/>
</dbReference>
<dbReference type="Gene3D" id="2.40.50.360">
    <property type="entry name" value="RuvB-like helicase, domain II"/>
    <property type="match status" value="1"/>
</dbReference>
<dbReference type="Proteomes" id="UP001152803">
    <property type="component" value="Unassembled WGS sequence"/>
</dbReference>
<dbReference type="Gene3D" id="3.40.50.300">
    <property type="entry name" value="P-loop containing nucleotide triphosphate hydrolases"/>
    <property type="match status" value="1"/>
</dbReference>
<comment type="function">
    <text evidence="11">Proposed core component of the chromatin remodeling Ino80 complex which exhibits DNA- and nucleosome-activated ATPase activity and catalyzes ATP-dependent nucleosome sliding.</text>
</comment>
<dbReference type="InterPro" id="IPR012340">
    <property type="entry name" value="NA-bd_OB-fold"/>
</dbReference>
<dbReference type="OrthoDB" id="10060499at2759"/>
<dbReference type="Gene3D" id="1.10.8.60">
    <property type="match status" value="1"/>
</dbReference>
<dbReference type="GO" id="GO:0070286">
    <property type="term" value="P:axonemal dynein complex assembly"/>
    <property type="evidence" value="ECO:0007669"/>
    <property type="project" value="UniProtKB-ARBA"/>
</dbReference>
<evidence type="ECO:0000313" key="13">
    <source>
        <dbReference type="EMBL" id="KAJ8265364.1"/>
    </source>
</evidence>
<dbReference type="AlphaFoldDB" id="A0A9Q1DCB4"/>
<organism evidence="13 14">
    <name type="scientific">Conger conger</name>
    <name type="common">Conger eel</name>
    <name type="synonym">Muraena conger</name>
    <dbReference type="NCBI Taxonomy" id="82655"/>
    <lineage>
        <taxon>Eukaryota</taxon>
        <taxon>Metazoa</taxon>
        <taxon>Chordata</taxon>
        <taxon>Craniata</taxon>
        <taxon>Vertebrata</taxon>
        <taxon>Euteleostomi</taxon>
        <taxon>Actinopterygii</taxon>
        <taxon>Neopterygii</taxon>
        <taxon>Teleostei</taxon>
        <taxon>Anguilliformes</taxon>
        <taxon>Congridae</taxon>
        <taxon>Conger</taxon>
    </lineage>
</organism>
<dbReference type="FunFam" id="2.40.50.360:FF:000003">
    <property type="entry name" value="RuvB-like helicase"/>
    <property type="match status" value="1"/>
</dbReference>
<dbReference type="InterPro" id="IPR027238">
    <property type="entry name" value="RuvB-like"/>
</dbReference>
<dbReference type="GO" id="GO:0120293">
    <property type="term" value="C:dynein axonemal particle"/>
    <property type="evidence" value="ECO:0007669"/>
    <property type="project" value="UniProtKB-SubCell"/>
</dbReference>
<sequence>MKIEEVKSTTKTQRIASHSHVKGLGLDEAGNAKQSASGLVGQETAREACGIIVELIRSKKMAGRAVLLAGPPGTGKTALALAMAQELGNKVPFCPMVGSEVYSNEIKKTEVLMENFRRAIGLRIKETKEVYEGEVTELTPCETENPMGGYGKTISHVIIGLKTGKGTKQLKLDPSIYESLQKERVEVGDVIYIEANSGAVKRQGRCDTFATEFDLDLPFCGRGPCLCLTVPLPKGDTFATEFEGRRSFRTSRYTTWMWPTLDLSVVWSSHTLGVLPQGGQDILSMMGQLMKPKKTEITDKLRTEINKVVNRYIDQGVAELVPGVLFVDEVHMLDIECFTYLHRALESSIAPIVVFASNRGNCLIRGTEDISSPHGIPLDLLDRVMIIRTMLYTPQEMKQIIKIRAQTEGISISEEALNHLGEIGTKTTLRYAAQLLTPASLLGRVQGKDGVEREQVEEINELFYDAKSSAKILQDQHDKFMK</sequence>
<evidence type="ECO:0000256" key="2">
    <source>
        <dbReference type="ARBA" id="ARBA00007519"/>
    </source>
</evidence>
<dbReference type="Pfam" id="PF17856">
    <property type="entry name" value="TIP49_C"/>
    <property type="match status" value="1"/>
</dbReference>
<dbReference type="GO" id="GO:0005576">
    <property type="term" value="C:extracellular region"/>
    <property type="evidence" value="ECO:0007669"/>
    <property type="project" value="GOC"/>
</dbReference>
<dbReference type="InterPro" id="IPR041048">
    <property type="entry name" value="RuvB-like_C"/>
</dbReference>
<comment type="catalytic activity">
    <reaction evidence="10">
        <text>ATP + H2O = ADP + phosphate + H(+)</text>
        <dbReference type="Rhea" id="RHEA:13065"/>
        <dbReference type="ChEBI" id="CHEBI:15377"/>
        <dbReference type="ChEBI" id="CHEBI:15378"/>
        <dbReference type="ChEBI" id="CHEBI:30616"/>
        <dbReference type="ChEBI" id="CHEBI:43474"/>
        <dbReference type="ChEBI" id="CHEBI:456216"/>
        <dbReference type="EC" id="3.6.4.12"/>
    </reaction>
    <physiologicalReaction direction="left-to-right" evidence="10">
        <dbReference type="Rhea" id="RHEA:13066"/>
    </physiologicalReaction>
</comment>
<keyword evidence="11" id="KW-0804">Transcription</keyword>
<dbReference type="PANTHER" id="PTHR11093">
    <property type="entry name" value="RUVB-RELATED REPTIN AND PONTIN"/>
    <property type="match status" value="1"/>
</dbReference>
<dbReference type="PRINTS" id="PR00830">
    <property type="entry name" value="ENDOLAPTASE"/>
</dbReference>
<keyword evidence="11" id="KW-0227">DNA damage</keyword>
<evidence type="ECO:0000256" key="8">
    <source>
        <dbReference type="ARBA" id="ARBA00023242"/>
    </source>
</evidence>
<dbReference type="GO" id="GO:0003678">
    <property type="term" value="F:DNA helicase activity"/>
    <property type="evidence" value="ECO:0007669"/>
    <property type="project" value="UniProtKB-EC"/>
</dbReference>
<dbReference type="GO" id="GO:0003351">
    <property type="term" value="P:epithelial cilium movement involved in extracellular fluid movement"/>
    <property type="evidence" value="ECO:0007669"/>
    <property type="project" value="UniProtKB-ARBA"/>
</dbReference>
<protein>
    <recommendedName>
        <fullName evidence="11">RuvB-like helicase</fullName>
        <ecNumber evidence="11">3.6.4.12</ecNumber>
    </recommendedName>
</protein>
<dbReference type="GO" id="GO:0005524">
    <property type="term" value="F:ATP binding"/>
    <property type="evidence" value="ECO:0007669"/>
    <property type="project" value="UniProtKB-KW"/>
</dbReference>
<gene>
    <name evidence="13" type="ORF">COCON_G00144630</name>
</gene>
<keyword evidence="14" id="KW-1185">Reference proteome</keyword>
<dbReference type="SUPFAM" id="SSF50249">
    <property type="entry name" value="Nucleic acid-binding proteins"/>
    <property type="match status" value="1"/>
</dbReference>
<dbReference type="GO" id="GO:0006281">
    <property type="term" value="P:DNA repair"/>
    <property type="evidence" value="ECO:0007669"/>
    <property type="project" value="UniProtKB-KW"/>
</dbReference>
<dbReference type="EMBL" id="JAFJMO010000010">
    <property type="protein sequence ID" value="KAJ8265364.1"/>
    <property type="molecule type" value="Genomic_DNA"/>
</dbReference>
<feature type="domain" description="AAA+ ATPase" evidence="12">
    <location>
        <begin position="62"/>
        <end position="391"/>
    </location>
</feature>
<dbReference type="EC" id="3.6.4.12" evidence="11"/>
<dbReference type="Pfam" id="PF06068">
    <property type="entry name" value="TIP49"/>
    <property type="match status" value="2"/>
</dbReference>
<keyword evidence="7 11" id="KW-0233">DNA recombination</keyword>
<evidence type="ECO:0000256" key="9">
    <source>
        <dbReference type="ARBA" id="ARBA00024190"/>
    </source>
</evidence>